<dbReference type="InterPro" id="IPR035093">
    <property type="entry name" value="RelE/ParE_toxin_dom_sf"/>
</dbReference>
<sequence length="159" mass="18592">MSQRYAIRYTSAAEDALRAIKRKNWRAFDQVKASIAKQAGETRPKTEVRVSHYRVKLAVEGDKLVVREIAVEVRRYVIKYRRKAEDQIKEIRKGDWRIADQIDAAIKKLADNPRPHGVKKMAGSQFEYRIAVKDYRVVYEIDDDELRALFTWPVGRTRG</sequence>
<reference evidence="3 4" key="1">
    <citation type="submission" date="2018-11" db="EMBL/GenBank/DDBJ databases">
        <title>Sequencing the genomes of 1000 actinobacteria strains.</title>
        <authorList>
            <person name="Klenk H.-P."/>
        </authorList>
    </citation>
    <scope>NUCLEOTIDE SEQUENCE [LARGE SCALE GENOMIC DNA]</scope>
    <source>
        <strain evidence="3 4">DSM 15700</strain>
    </source>
</reference>
<dbReference type="PANTHER" id="PTHR35601:SF1">
    <property type="entry name" value="TOXIN RELE"/>
    <property type="match status" value="1"/>
</dbReference>
<keyword evidence="2" id="KW-1277">Toxin-antitoxin system</keyword>
<evidence type="ECO:0000256" key="1">
    <source>
        <dbReference type="ARBA" id="ARBA00006226"/>
    </source>
</evidence>
<dbReference type="PANTHER" id="PTHR35601">
    <property type="entry name" value="TOXIN RELE"/>
    <property type="match status" value="1"/>
</dbReference>
<comment type="caution">
    <text evidence="3">The sequence shown here is derived from an EMBL/GenBank/DDBJ whole genome shotgun (WGS) entry which is preliminary data.</text>
</comment>
<name>A0A3N4ZPE8_9MICO</name>
<organism evidence="3 4">
    <name type="scientific">Myceligenerans xiligouense</name>
    <dbReference type="NCBI Taxonomy" id="253184"/>
    <lineage>
        <taxon>Bacteria</taxon>
        <taxon>Bacillati</taxon>
        <taxon>Actinomycetota</taxon>
        <taxon>Actinomycetes</taxon>
        <taxon>Micrococcales</taxon>
        <taxon>Promicromonosporaceae</taxon>
        <taxon>Myceligenerans</taxon>
    </lineage>
</organism>
<dbReference type="GO" id="GO:0004519">
    <property type="term" value="F:endonuclease activity"/>
    <property type="evidence" value="ECO:0007669"/>
    <property type="project" value="UniProtKB-KW"/>
</dbReference>
<evidence type="ECO:0000313" key="3">
    <source>
        <dbReference type="EMBL" id="RPF22825.1"/>
    </source>
</evidence>
<dbReference type="Proteomes" id="UP000280501">
    <property type="component" value="Unassembled WGS sequence"/>
</dbReference>
<keyword evidence="3" id="KW-0378">Hydrolase</keyword>
<dbReference type="Gene3D" id="3.30.2310.20">
    <property type="entry name" value="RelE-like"/>
    <property type="match status" value="1"/>
</dbReference>
<evidence type="ECO:0000256" key="2">
    <source>
        <dbReference type="ARBA" id="ARBA00022649"/>
    </source>
</evidence>
<dbReference type="SUPFAM" id="SSF143011">
    <property type="entry name" value="RelE-like"/>
    <property type="match status" value="1"/>
</dbReference>
<proteinExistence type="inferred from homology"/>
<evidence type="ECO:0000313" key="4">
    <source>
        <dbReference type="Proteomes" id="UP000280501"/>
    </source>
</evidence>
<dbReference type="OrthoDB" id="5326046at2"/>
<gene>
    <name evidence="3" type="ORF">EDD34_3498</name>
</gene>
<protein>
    <submittedName>
        <fullName evidence="3">mRNA-degrading endonuclease RelE of RelBE toxin-antitoxin system</fullName>
    </submittedName>
</protein>
<dbReference type="Pfam" id="PF05016">
    <property type="entry name" value="ParE_toxin"/>
    <property type="match status" value="1"/>
</dbReference>
<comment type="similarity">
    <text evidence="1">Belongs to the RelE toxin family.</text>
</comment>
<dbReference type="InterPro" id="IPR007712">
    <property type="entry name" value="RelE/ParE_toxin"/>
</dbReference>
<keyword evidence="3" id="KW-0540">Nuclease</keyword>
<dbReference type="EMBL" id="RKQZ01000001">
    <property type="protein sequence ID" value="RPF22825.1"/>
    <property type="molecule type" value="Genomic_DNA"/>
</dbReference>
<dbReference type="AlphaFoldDB" id="A0A3N4ZPE8"/>
<dbReference type="RefSeq" id="WP_123815690.1">
    <property type="nucleotide sequence ID" value="NZ_RKQZ01000001.1"/>
</dbReference>
<accession>A0A3N4ZPE8</accession>
<keyword evidence="4" id="KW-1185">Reference proteome</keyword>
<keyword evidence="3" id="KW-0255">Endonuclease</keyword>